<dbReference type="InterPro" id="IPR022613">
    <property type="entry name" value="CH_CAMSAP_2"/>
</dbReference>
<dbReference type="Pfam" id="PF11971">
    <property type="entry name" value="CAMSAP_CH"/>
    <property type="match status" value="1"/>
</dbReference>
<feature type="domain" description="Calponin-homology (CH)" evidence="2">
    <location>
        <begin position="200"/>
        <end position="332"/>
    </location>
</feature>
<organism evidence="3">
    <name type="scientific">Timema tahoe</name>
    <dbReference type="NCBI Taxonomy" id="61484"/>
    <lineage>
        <taxon>Eukaryota</taxon>
        <taxon>Metazoa</taxon>
        <taxon>Ecdysozoa</taxon>
        <taxon>Arthropoda</taxon>
        <taxon>Hexapoda</taxon>
        <taxon>Insecta</taxon>
        <taxon>Pterygota</taxon>
        <taxon>Neoptera</taxon>
        <taxon>Polyneoptera</taxon>
        <taxon>Phasmatodea</taxon>
        <taxon>Timematodea</taxon>
        <taxon>Timematoidea</taxon>
        <taxon>Timematidae</taxon>
        <taxon>Timema</taxon>
    </lineage>
</organism>
<name>A0A7R9NW73_9NEOP</name>
<sequence>MAEHQLIASWAKQRASVKWLLSKAYNNKVPDNLKEPFYRDHEDQEHLKPQIVHSLANAELYCLALSNIYSDPNYHNLNHCGIIQALARKGVLIGEPSDAQLTETVLIQTTPIKLEMVTSIPNLFQSRAGTRQWVIRDHDTVCQGDGNLYPQLVSEQSAHMAVIEAIMVLYAKEVVTPDRVVAAIQRFSQARSPPVEPLPSDHEDGLLLWVNKACCALRQKIEQELNHTATGADGDRLYTPDIRPLTELKDLCNGVCLAALISFYCPEELPWTDVIVNYFPTISDSVQNLSLVYNFCNRCLPSSVFHMMPEDVTYLRGSMKQNLLVFLADLFNVLEIHPVKCVRYPGTEKAAHFKEVYPRNSQGVAHKRSFPQSISAIPDLRSNLGAHSSGFTVSKSSPALQTSLPIKKSQSLQQTDTHGKGMIDVVDRDDRRNSSDEQFVVHRGRGVPTLSSVVNQSEEHLLPARLRPAKEKQNQDSKAEERGEPVAAGRPSNWEDTRRSSYAGRRSRRNSVTDDSQGPRRSGSPITRTLLHTCLQVCGSTEQRGEFCRRLILPSWLYPNWNCGSPRFIGGSHLRNPVDAALSWAPDIQESHLGPPYSLPSLSIY</sequence>
<dbReference type="InterPro" id="IPR032940">
    <property type="entry name" value="CAMSAP"/>
</dbReference>
<dbReference type="GO" id="GO:0007026">
    <property type="term" value="P:negative regulation of microtubule depolymerization"/>
    <property type="evidence" value="ECO:0007669"/>
    <property type="project" value="TreeGrafter"/>
</dbReference>
<accession>A0A7R9NW73</accession>
<dbReference type="SUPFAM" id="SSF47576">
    <property type="entry name" value="Calponin-homology domain, CH-domain"/>
    <property type="match status" value="1"/>
</dbReference>
<dbReference type="GO" id="GO:0051011">
    <property type="term" value="F:microtubule minus-end binding"/>
    <property type="evidence" value="ECO:0007669"/>
    <property type="project" value="TreeGrafter"/>
</dbReference>
<dbReference type="InterPro" id="IPR058042">
    <property type="entry name" value="CAMSAP_N"/>
</dbReference>
<evidence type="ECO:0000256" key="1">
    <source>
        <dbReference type="SAM" id="MobiDB-lite"/>
    </source>
</evidence>
<dbReference type="AlphaFoldDB" id="A0A7R9NW73"/>
<dbReference type="InterPro" id="IPR036872">
    <property type="entry name" value="CH_dom_sf"/>
</dbReference>
<proteinExistence type="predicted"/>
<dbReference type="PROSITE" id="PS50021">
    <property type="entry name" value="CH"/>
    <property type="match status" value="1"/>
</dbReference>
<evidence type="ECO:0000313" key="3">
    <source>
        <dbReference type="EMBL" id="CAD7458505.1"/>
    </source>
</evidence>
<gene>
    <name evidence="3" type="ORF">TTEB3V08_LOCUS6484</name>
</gene>
<feature type="compositionally biased region" description="Basic and acidic residues" evidence="1">
    <location>
        <begin position="457"/>
        <end position="484"/>
    </location>
</feature>
<feature type="region of interest" description="Disordered" evidence="1">
    <location>
        <begin position="402"/>
        <end position="526"/>
    </location>
</feature>
<feature type="compositionally biased region" description="Polar residues" evidence="1">
    <location>
        <begin position="402"/>
        <end position="416"/>
    </location>
</feature>
<dbReference type="PANTHER" id="PTHR21595:SF0">
    <property type="entry name" value="PATRONIN"/>
    <property type="match status" value="1"/>
</dbReference>
<dbReference type="GO" id="GO:0031122">
    <property type="term" value="P:cytoplasmic microtubule organization"/>
    <property type="evidence" value="ECO:0007669"/>
    <property type="project" value="TreeGrafter"/>
</dbReference>
<protein>
    <recommendedName>
        <fullName evidence="2">Calponin-homology (CH) domain-containing protein</fullName>
    </recommendedName>
</protein>
<dbReference type="GO" id="GO:0036449">
    <property type="term" value="C:microtubule minus-end"/>
    <property type="evidence" value="ECO:0007669"/>
    <property type="project" value="TreeGrafter"/>
</dbReference>
<feature type="compositionally biased region" description="Basic and acidic residues" evidence="1">
    <location>
        <begin position="417"/>
        <end position="435"/>
    </location>
</feature>
<dbReference type="PANTHER" id="PTHR21595">
    <property type="entry name" value="PATRONIN"/>
    <property type="match status" value="1"/>
</dbReference>
<evidence type="ECO:0000259" key="2">
    <source>
        <dbReference type="PROSITE" id="PS50021"/>
    </source>
</evidence>
<dbReference type="GO" id="GO:0005516">
    <property type="term" value="F:calmodulin binding"/>
    <property type="evidence" value="ECO:0007669"/>
    <property type="project" value="InterPro"/>
</dbReference>
<dbReference type="InterPro" id="IPR001715">
    <property type="entry name" value="CH_dom"/>
</dbReference>
<dbReference type="Gene3D" id="1.10.418.10">
    <property type="entry name" value="Calponin-like domain"/>
    <property type="match status" value="1"/>
</dbReference>
<reference evidence="3" key="1">
    <citation type="submission" date="2020-11" db="EMBL/GenBank/DDBJ databases">
        <authorList>
            <person name="Tran Van P."/>
        </authorList>
    </citation>
    <scope>NUCLEOTIDE SEQUENCE</scope>
</reference>
<dbReference type="Pfam" id="PF25532">
    <property type="entry name" value="CH_CAMSAP2_N"/>
    <property type="match status" value="1"/>
</dbReference>
<dbReference type="EMBL" id="OE002315">
    <property type="protein sequence ID" value="CAD7458505.1"/>
    <property type="molecule type" value="Genomic_DNA"/>
</dbReference>